<dbReference type="FunFam" id="1.10.10.10:FF:000278">
    <property type="entry name" value="Forkhead box protein H1"/>
    <property type="match status" value="1"/>
</dbReference>
<dbReference type="GO" id="GO:0007179">
    <property type="term" value="P:transforming growth factor beta receptor signaling pathway"/>
    <property type="evidence" value="ECO:0007669"/>
    <property type="project" value="UniProtKB-ARBA"/>
</dbReference>
<feature type="region of interest" description="Disordered" evidence="8">
    <location>
        <begin position="273"/>
        <end position="364"/>
    </location>
</feature>
<dbReference type="GO" id="GO:0001702">
    <property type="term" value="P:gastrulation with mouth forming second"/>
    <property type="evidence" value="ECO:0007669"/>
    <property type="project" value="UniProtKB-ARBA"/>
</dbReference>
<evidence type="ECO:0000256" key="3">
    <source>
        <dbReference type="ARBA" id="ARBA00023125"/>
    </source>
</evidence>
<feature type="compositionally biased region" description="Polar residues" evidence="8">
    <location>
        <begin position="273"/>
        <end position="299"/>
    </location>
</feature>
<evidence type="ECO:0000256" key="8">
    <source>
        <dbReference type="SAM" id="MobiDB-lite"/>
    </source>
</evidence>
<dbReference type="InterPro" id="IPR047511">
    <property type="entry name" value="FH_FOXH1"/>
</dbReference>
<feature type="compositionally biased region" description="Polar residues" evidence="8">
    <location>
        <begin position="345"/>
        <end position="358"/>
    </location>
</feature>
<feature type="DNA-binding region" description="Fork-head" evidence="7">
    <location>
        <begin position="77"/>
        <end position="155"/>
    </location>
</feature>
<feature type="compositionally biased region" description="Low complexity" evidence="8">
    <location>
        <begin position="300"/>
        <end position="312"/>
    </location>
</feature>
<feature type="domain" description="Fork-head" evidence="9">
    <location>
        <begin position="77"/>
        <end position="155"/>
    </location>
</feature>
<organism evidence="10 11">
    <name type="scientific">Pelobates cultripes</name>
    <name type="common">Western spadefoot toad</name>
    <dbReference type="NCBI Taxonomy" id="61616"/>
    <lineage>
        <taxon>Eukaryota</taxon>
        <taxon>Metazoa</taxon>
        <taxon>Chordata</taxon>
        <taxon>Craniata</taxon>
        <taxon>Vertebrata</taxon>
        <taxon>Euteleostomi</taxon>
        <taxon>Amphibia</taxon>
        <taxon>Batrachia</taxon>
        <taxon>Anura</taxon>
        <taxon>Pelobatoidea</taxon>
        <taxon>Pelobatidae</taxon>
        <taxon>Pelobates</taxon>
    </lineage>
</organism>
<dbReference type="PROSITE" id="PS50039">
    <property type="entry name" value="FORK_HEAD_3"/>
    <property type="match status" value="1"/>
</dbReference>
<evidence type="ECO:0000256" key="5">
    <source>
        <dbReference type="ARBA" id="ARBA00023163"/>
    </source>
</evidence>
<evidence type="ECO:0000256" key="2">
    <source>
        <dbReference type="ARBA" id="ARBA00023015"/>
    </source>
</evidence>
<dbReference type="InterPro" id="IPR052327">
    <property type="entry name" value="Activin_resp_transcr_regulator"/>
</dbReference>
<dbReference type="InterPro" id="IPR001766">
    <property type="entry name" value="Fork_head_dom"/>
</dbReference>
<evidence type="ECO:0000313" key="10">
    <source>
        <dbReference type="EMBL" id="CAH2286312.1"/>
    </source>
</evidence>
<evidence type="ECO:0000256" key="4">
    <source>
        <dbReference type="ARBA" id="ARBA00023159"/>
    </source>
</evidence>
<keyword evidence="6 7" id="KW-0539">Nucleus</keyword>
<dbReference type="SUPFAM" id="SSF46785">
    <property type="entry name" value="Winged helix' DNA-binding domain"/>
    <property type="match status" value="1"/>
</dbReference>
<keyword evidence="3 7" id="KW-0238">DNA-binding</keyword>
<evidence type="ECO:0000256" key="6">
    <source>
        <dbReference type="ARBA" id="ARBA00023242"/>
    </source>
</evidence>
<dbReference type="CDD" id="cd20022">
    <property type="entry name" value="FH_FOXH"/>
    <property type="match status" value="1"/>
</dbReference>
<dbReference type="EMBL" id="OW240915">
    <property type="protein sequence ID" value="CAH2286312.1"/>
    <property type="molecule type" value="Genomic_DNA"/>
</dbReference>
<evidence type="ECO:0000313" key="11">
    <source>
        <dbReference type="Proteomes" id="UP001295444"/>
    </source>
</evidence>
<evidence type="ECO:0000256" key="7">
    <source>
        <dbReference type="PROSITE-ProRule" id="PRU00089"/>
    </source>
</evidence>
<feature type="compositionally biased region" description="Basic and acidic residues" evidence="8">
    <location>
        <begin position="314"/>
        <end position="324"/>
    </location>
</feature>
<keyword evidence="5" id="KW-0804">Transcription</keyword>
<dbReference type="GO" id="GO:0000976">
    <property type="term" value="F:transcription cis-regulatory region binding"/>
    <property type="evidence" value="ECO:0007669"/>
    <property type="project" value="TreeGrafter"/>
</dbReference>
<dbReference type="InterPro" id="IPR036390">
    <property type="entry name" value="WH_DNA-bd_sf"/>
</dbReference>
<dbReference type="Pfam" id="PF00250">
    <property type="entry name" value="Forkhead"/>
    <property type="match status" value="1"/>
</dbReference>
<protein>
    <submittedName>
        <fullName evidence="10">Forkhead box H1</fullName>
    </submittedName>
</protein>
<keyword evidence="2" id="KW-0805">Transcription regulation</keyword>
<dbReference type="GO" id="GO:0001228">
    <property type="term" value="F:DNA-binding transcription activator activity, RNA polymerase II-specific"/>
    <property type="evidence" value="ECO:0007669"/>
    <property type="project" value="TreeGrafter"/>
</dbReference>
<reference evidence="10" key="1">
    <citation type="submission" date="2022-03" db="EMBL/GenBank/DDBJ databases">
        <authorList>
            <person name="Alioto T."/>
            <person name="Alioto T."/>
            <person name="Gomez Garrido J."/>
        </authorList>
    </citation>
    <scope>NUCLEOTIDE SEQUENCE</scope>
</reference>
<dbReference type="SMART" id="SM00339">
    <property type="entry name" value="FH"/>
    <property type="match status" value="1"/>
</dbReference>
<dbReference type="Gene3D" id="1.10.10.10">
    <property type="entry name" value="Winged helix-like DNA-binding domain superfamily/Winged helix DNA-binding domain"/>
    <property type="match status" value="1"/>
</dbReference>
<gene>
    <name evidence="10" type="ORF">PECUL_23A024577</name>
</gene>
<name>A0AAD1W2V7_PELCU</name>
<dbReference type="PROSITE" id="PS00658">
    <property type="entry name" value="FORK_HEAD_2"/>
    <property type="match status" value="1"/>
</dbReference>
<dbReference type="PANTHER" id="PTHR47316:SF2">
    <property type="entry name" value="FORKHEAD BOX PROTEIN H1"/>
    <property type="match status" value="1"/>
</dbReference>
<dbReference type="GO" id="GO:0032444">
    <property type="term" value="C:activin responsive factor complex"/>
    <property type="evidence" value="ECO:0007669"/>
    <property type="project" value="TreeGrafter"/>
</dbReference>
<dbReference type="PANTHER" id="PTHR47316">
    <property type="entry name" value="FORKHEAD BOX PROTEIN H1"/>
    <property type="match status" value="1"/>
</dbReference>
<dbReference type="Proteomes" id="UP001295444">
    <property type="component" value="Chromosome 04"/>
</dbReference>
<evidence type="ECO:0000256" key="1">
    <source>
        <dbReference type="ARBA" id="ARBA00004123"/>
    </source>
</evidence>
<dbReference type="PRINTS" id="PR00053">
    <property type="entry name" value="FORKHEAD"/>
</dbReference>
<dbReference type="InterPro" id="IPR036388">
    <property type="entry name" value="WH-like_DNA-bd_sf"/>
</dbReference>
<sequence length="484" mass="53876">MEELALKHGTNISTLWDYDGITLKREPPHEQNMVSTSEIEICTQDKDSKFVTESNKLGGNIKLDVKVKKKNYNRYCKPPYSYLAMIALVIQNSPEKKLKLSQILKEISLVFPFFTEDYVGWRDSVRHNLSSNSCFQKVLKDPSKPKAKGNFWTVDVTQIPSDAMKIQNTAMTRSESKIFVQDLSPFILHGCKYGAKGGTLQLMSDTSSSSESPMAIGEESLQTISTNKFNTSFMIDTLLHDLQDVDLPELSNTLDNQMHSEISAGSVMWSTPSLLNTPSKNSSLGNSRSQEGSTNKSILSSMSSMSPDSPQSSDDEKERQKDLPESPAQRKCLLTKRPREDEDTSSNCTESDEGSYSPSEFPKNHLHNVCDLPTSYTKSLAPNVVAPPSVLPFLPIPHFTYHTYGSRPYFSTSYWGLVPPPTNPEVQTPGTRQPSLDLDNLLRAVPPNKSVFDVMTSHPGDLVHPVFISQYLASNAAYPSPNLM</sequence>
<keyword evidence="4" id="KW-0010">Activator</keyword>
<dbReference type="InterPro" id="IPR030456">
    <property type="entry name" value="TF_fork_head_CS_2"/>
</dbReference>
<dbReference type="GO" id="GO:0046332">
    <property type="term" value="F:SMAD binding"/>
    <property type="evidence" value="ECO:0007669"/>
    <property type="project" value="UniProtKB-ARBA"/>
</dbReference>
<accession>A0AAD1W2V7</accession>
<dbReference type="AlphaFoldDB" id="A0AAD1W2V7"/>
<proteinExistence type="predicted"/>
<keyword evidence="11" id="KW-1185">Reference proteome</keyword>
<comment type="subcellular location">
    <subcellularLocation>
        <location evidence="1 7">Nucleus</location>
    </subcellularLocation>
</comment>
<evidence type="ECO:0000259" key="9">
    <source>
        <dbReference type="PROSITE" id="PS50039"/>
    </source>
</evidence>